<proteinExistence type="predicted"/>
<dbReference type="OrthoDB" id="7199213at2"/>
<keyword evidence="3" id="KW-1185">Reference proteome</keyword>
<dbReference type="EMBL" id="CP031357">
    <property type="protein sequence ID" value="AXK41365.1"/>
    <property type="molecule type" value="Genomic_DNA"/>
</dbReference>
<dbReference type="GO" id="GO:0016301">
    <property type="term" value="F:kinase activity"/>
    <property type="evidence" value="ECO:0007669"/>
    <property type="project" value="InterPro"/>
</dbReference>
<dbReference type="KEGG" id="err:DVR09_02580"/>
<gene>
    <name evidence="2" type="ORF">DVR09_02580</name>
</gene>
<dbReference type="SUPFAM" id="SSF111331">
    <property type="entry name" value="NAD kinase/diacylglycerol kinase-like"/>
    <property type="match status" value="1"/>
</dbReference>
<dbReference type="Pfam" id="PF00781">
    <property type="entry name" value="DAGK_cat"/>
    <property type="match status" value="1"/>
</dbReference>
<evidence type="ECO:0000313" key="3">
    <source>
        <dbReference type="Proteomes" id="UP000254508"/>
    </source>
</evidence>
<dbReference type="Proteomes" id="UP000254508">
    <property type="component" value="Chromosome"/>
</dbReference>
<sequence length="298" mass="31819">MTAGTGRAFRRFILMGCPRSWLVVNARSGSNSDAAYDSLLGALAMRGLSPDRIVEFPAQALPTPTSLRDDGVTRLVVFTGDGSLNAVIATLSGWDGEILVLPGGTMNLMSARLHGQDVACEEILDCISRGAYRPIRPMMARCDAGSALAGLLVGPGTAWAEVREAMRDFDVAGLAQGAGEAIAETTGGSRVRLIEPVIGHKDGYPLIELTPSHRGLQVDGYRPESASDILQQGWAVLRRRFREGPHERLGLLDRVRMENCAGEPLQVLIDGEPATLPSQAEFTVADCPVDLLATSHGF</sequence>
<organism evidence="2 3">
    <name type="scientific">Erythrobacter aureus</name>
    <dbReference type="NCBI Taxonomy" id="2182384"/>
    <lineage>
        <taxon>Bacteria</taxon>
        <taxon>Pseudomonadati</taxon>
        <taxon>Pseudomonadota</taxon>
        <taxon>Alphaproteobacteria</taxon>
        <taxon>Sphingomonadales</taxon>
        <taxon>Erythrobacteraceae</taxon>
        <taxon>Erythrobacter/Porphyrobacter group</taxon>
        <taxon>Erythrobacter</taxon>
    </lineage>
</organism>
<dbReference type="InterPro" id="IPR016064">
    <property type="entry name" value="NAD/diacylglycerol_kinase_sf"/>
</dbReference>
<feature type="domain" description="DAGKc" evidence="1">
    <location>
        <begin position="21"/>
        <end position="137"/>
    </location>
</feature>
<evidence type="ECO:0000259" key="1">
    <source>
        <dbReference type="Pfam" id="PF00781"/>
    </source>
</evidence>
<dbReference type="Gene3D" id="3.40.50.10330">
    <property type="entry name" value="Probable inorganic polyphosphate/atp-NAD kinase, domain 1"/>
    <property type="match status" value="1"/>
</dbReference>
<name>A0A345YBR3_9SPHN</name>
<reference evidence="3" key="1">
    <citation type="submission" date="2018-07" db="EMBL/GenBank/DDBJ databases">
        <title>Genome sequence of Erythrobacter strain YH-07, an antagonistic bacterium isolated from Yellow Sea.</title>
        <authorList>
            <person name="Tang T."/>
            <person name="Liu Q."/>
            <person name="Sun X."/>
        </authorList>
    </citation>
    <scope>NUCLEOTIDE SEQUENCE [LARGE SCALE GENOMIC DNA]</scope>
    <source>
        <strain evidence="3">YH-07</strain>
    </source>
</reference>
<dbReference type="InterPro" id="IPR017438">
    <property type="entry name" value="ATP-NAD_kinase_N"/>
</dbReference>
<evidence type="ECO:0000313" key="2">
    <source>
        <dbReference type="EMBL" id="AXK41365.1"/>
    </source>
</evidence>
<dbReference type="AlphaFoldDB" id="A0A345YBR3"/>
<protein>
    <recommendedName>
        <fullName evidence="1">DAGKc domain-containing protein</fullName>
    </recommendedName>
</protein>
<accession>A0A345YBR3</accession>
<dbReference type="InterPro" id="IPR001206">
    <property type="entry name" value="Diacylglycerol_kinase_cat_dom"/>
</dbReference>